<dbReference type="Gene3D" id="1.10.40.50">
    <property type="entry name" value="Probable gtpase engc, domain 3"/>
    <property type="match status" value="1"/>
</dbReference>
<dbReference type="InterPro" id="IPR010914">
    <property type="entry name" value="RsgA_GTPase_dom"/>
</dbReference>
<keyword evidence="2 3" id="KW-0342">GTP-binding</keyword>
<dbReference type="AlphaFoldDB" id="B3QS55"/>
<comment type="cofactor">
    <cofactor evidence="3">
        <name>Zn(2+)</name>
        <dbReference type="ChEBI" id="CHEBI:29105"/>
    </cofactor>
    <text evidence="3">Binds 1 zinc ion per subunit.</text>
</comment>
<gene>
    <name evidence="3" type="primary">rsgA</name>
    <name evidence="6" type="ordered locus">Ctha_1541</name>
</gene>
<dbReference type="RefSeq" id="WP_012500084.1">
    <property type="nucleotide sequence ID" value="NC_011026.1"/>
</dbReference>
<keyword evidence="3" id="KW-0963">Cytoplasm</keyword>
<feature type="domain" description="EngC GTPase" evidence="4">
    <location>
        <begin position="111"/>
        <end position="262"/>
    </location>
</feature>
<dbReference type="Gene3D" id="2.40.50.140">
    <property type="entry name" value="Nucleic acid-binding proteins"/>
    <property type="match status" value="1"/>
</dbReference>
<organism evidence="6 7">
    <name type="scientific">Chloroherpeton thalassium (strain ATCC 35110 / GB-78)</name>
    <dbReference type="NCBI Taxonomy" id="517418"/>
    <lineage>
        <taxon>Bacteria</taxon>
        <taxon>Pseudomonadati</taxon>
        <taxon>Chlorobiota</taxon>
        <taxon>Chlorobiia</taxon>
        <taxon>Chlorobiales</taxon>
        <taxon>Chloroherpetonaceae</taxon>
        <taxon>Chloroherpeton</taxon>
    </lineage>
</organism>
<evidence type="ECO:0000313" key="6">
    <source>
        <dbReference type="EMBL" id="ACF14000.1"/>
    </source>
</evidence>
<evidence type="ECO:0000256" key="1">
    <source>
        <dbReference type="ARBA" id="ARBA00022741"/>
    </source>
</evidence>
<name>B3QS55_CHLT3</name>
<dbReference type="CDD" id="cd01854">
    <property type="entry name" value="YjeQ_EngC"/>
    <property type="match status" value="1"/>
</dbReference>
<dbReference type="GO" id="GO:0046872">
    <property type="term" value="F:metal ion binding"/>
    <property type="evidence" value="ECO:0007669"/>
    <property type="project" value="UniProtKB-KW"/>
</dbReference>
<dbReference type="HOGENOM" id="CLU_033617_2_0_10"/>
<comment type="caution">
    <text evidence="3">Lacks conserved residue(s) required for the propagation of feature annotation.</text>
</comment>
<evidence type="ECO:0000259" key="5">
    <source>
        <dbReference type="PROSITE" id="PS51721"/>
    </source>
</evidence>
<feature type="binding site" evidence="3">
    <location>
        <position position="293"/>
    </location>
    <ligand>
        <name>Zn(2+)</name>
        <dbReference type="ChEBI" id="CHEBI:29105"/>
    </ligand>
</feature>
<dbReference type="InterPro" id="IPR004881">
    <property type="entry name" value="Ribosome_biogen_GTPase_RsgA"/>
</dbReference>
<dbReference type="EC" id="3.6.1.-" evidence="3"/>
<dbReference type="InterPro" id="IPR027417">
    <property type="entry name" value="P-loop_NTPase"/>
</dbReference>
<protein>
    <recommendedName>
        <fullName evidence="3">Small ribosomal subunit biogenesis GTPase RsgA</fullName>
        <ecNumber evidence="3">3.6.1.-</ecNumber>
    </recommendedName>
</protein>
<dbReference type="STRING" id="517418.Ctha_1541"/>
<dbReference type="GO" id="GO:0019843">
    <property type="term" value="F:rRNA binding"/>
    <property type="evidence" value="ECO:0007669"/>
    <property type="project" value="UniProtKB-KW"/>
</dbReference>
<feature type="binding site" evidence="3">
    <location>
        <position position="301"/>
    </location>
    <ligand>
        <name>Zn(2+)</name>
        <dbReference type="ChEBI" id="CHEBI:29105"/>
    </ligand>
</feature>
<dbReference type="GO" id="GO:0005737">
    <property type="term" value="C:cytoplasm"/>
    <property type="evidence" value="ECO:0007669"/>
    <property type="project" value="UniProtKB-SubCell"/>
</dbReference>
<feature type="binding site" evidence="3">
    <location>
        <position position="295"/>
    </location>
    <ligand>
        <name>Zn(2+)</name>
        <dbReference type="ChEBI" id="CHEBI:29105"/>
    </ligand>
</feature>
<dbReference type="GO" id="GO:0003924">
    <property type="term" value="F:GTPase activity"/>
    <property type="evidence" value="ECO:0007669"/>
    <property type="project" value="UniProtKB-UniRule"/>
</dbReference>
<dbReference type="PANTHER" id="PTHR32120">
    <property type="entry name" value="SMALL RIBOSOMAL SUBUNIT BIOGENESIS GTPASE RSGA"/>
    <property type="match status" value="1"/>
</dbReference>
<dbReference type="InterPro" id="IPR030378">
    <property type="entry name" value="G_CP_dom"/>
</dbReference>
<feature type="binding site" evidence="3">
    <location>
        <position position="288"/>
    </location>
    <ligand>
        <name>Zn(2+)</name>
        <dbReference type="ChEBI" id="CHEBI:29105"/>
    </ligand>
</feature>
<keyword evidence="7" id="KW-1185">Reference proteome</keyword>
<comment type="similarity">
    <text evidence="3">Belongs to the TRAFAC class YlqF/YawG GTPase family. RsgA subfamily.</text>
</comment>
<keyword evidence="3" id="KW-0690">Ribosome biogenesis</keyword>
<dbReference type="OrthoDB" id="9809485at2"/>
<feature type="domain" description="CP-type G" evidence="5">
    <location>
        <begin position="102"/>
        <end position="264"/>
    </location>
</feature>
<evidence type="ECO:0000256" key="2">
    <source>
        <dbReference type="ARBA" id="ARBA00023134"/>
    </source>
</evidence>
<proteinExistence type="inferred from homology"/>
<dbReference type="HAMAP" id="MF_01820">
    <property type="entry name" value="GTPase_RsgA"/>
    <property type="match status" value="1"/>
</dbReference>
<dbReference type="SUPFAM" id="SSF52540">
    <property type="entry name" value="P-loop containing nucleoside triphosphate hydrolases"/>
    <property type="match status" value="1"/>
</dbReference>
<dbReference type="Pfam" id="PF03193">
    <property type="entry name" value="RsgA_GTPase"/>
    <property type="match status" value="1"/>
</dbReference>
<keyword evidence="3" id="KW-0694">RNA-binding</keyword>
<dbReference type="eggNOG" id="COG1162">
    <property type="taxonomic scope" value="Bacteria"/>
</dbReference>
<dbReference type="NCBIfam" id="TIGR00157">
    <property type="entry name" value="ribosome small subunit-dependent GTPase A"/>
    <property type="match status" value="1"/>
</dbReference>
<dbReference type="PANTHER" id="PTHR32120:SF11">
    <property type="entry name" value="SMALL RIBOSOMAL SUBUNIT BIOGENESIS GTPASE RSGA 1, MITOCHONDRIAL-RELATED"/>
    <property type="match status" value="1"/>
</dbReference>
<comment type="subcellular location">
    <subcellularLocation>
        <location evidence="3">Cytoplasm</location>
    </subcellularLocation>
</comment>
<dbReference type="GO" id="GO:0005525">
    <property type="term" value="F:GTP binding"/>
    <property type="evidence" value="ECO:0007669"/>
    <property type="project" value="UniProtKB-UniRule"/>
</dbReference>
<dbReference type="PROSITE" id="PS51721">
    <property type="entry name" value="G_CP"/>
    <property type="match status" value="1"/>
</dbReference>
<keyword evidence="3" id="KW-0378">Hydrolase</keyword>
<sequence length="334" mass="36920">MARPKKRNANRVKSDELSGIIFEGKGMHYLVQASDGEFYNCRTLRSTVSENPDATLAVVGDSVTLKSTLAPDEENYGEGVITKVFERRMKLARKRNRKTNRSGEAEHVMASNIEQIVIVSSVAMPPIRLGLIDRYLAFAESEGLNALIVVNKMDLEHSEELAGDVEIYRLLGYKSLLVSSVTGMGMDELRRELGQKISVFTGHSGVGKSALINALTGEDLRIGDVSQKSLKGAHTTSNAVMLSIPGKTRDDVGYVIDTPGIREFALAGIDPLDLRHFFIEFQNFAPDCGFSSCTHTLEPNCAVRDAYQNGKIFPTRYESYLTIYATLEEYDDGY</sequence>
<accession>B3QS55</accession>
<dbReference type="EMBL" id="CP001100">
    <property type="protein sequence ID" value="ACF14000.1"/>
    <property type="molecule type" value="Genomic_DNA"/>
</dbReference>
<comment type="function">
    <text evidence="3">One of several proteins that assist in the late maturation steps of the functional core of the 30S ribosomal subunit. Helps release RbfA from mature subunits. May play a role in the assembly of ribosomal proteins into the subunit. Circularly permuted GTPase that catalyzes slow GTP hydrolysis, GTPase activity is stimulated by the 30S ribosomal subunit.</text>
</comment>
<comment type="subunit">
    <text evidence="3">Monomer. Associates with 30S ribosomal subunit, binds 16S rRNA.</text>
</comment>
<dbReference type="GO" id="GO:0042274">
    <property type="term" value="P:ribosomal small subunit biogenesis"/>
    <property type="evidence" value="ECO:0007669"/>
    <property type="project" value="UniProtKB-UniRule"/>
</dbReference>
<dbReference type="PROSITE" id="PS50936">
    <property type="entry name" value="ENGC_GTPASE"/>
    <property type="match status" value="1"/>
</dbReference>
<dbReference type="Gene3D" id="3.40.50.300">
    <property type="entry name" value="P-loop containing nucleotide triphosphate hydrolases"/>
    <property type="match status" value="1"/>
</dbReference>
<feature type="binding site" evidence="3">
    <location>
        <begin position="151"/>
        <end position="154"/>
    </location>
    <ligand>
        <name>GTP</name>
        <dbReference type="ChEBI" id="CHEBI:37565"/>
    </ligand>
</feature>
<keyword evidence="3" id="KW-0862">Zinc</keyword>
<dbReference type="KEGG" id="cts:Ctha_1541"/>
<reference evidence="6 7" key="1">
    <citation type="submission" date="2008-06" db="EMBL/GenBank/DDBJ databases">
        <title>Complete sequence of Chloroherpeton thalassium ATCC 35110.</title>
        <authorList>
            <consortium name="US DOE Joint Genome Institute"/>
            <person name="Lucas S."/>
            <person name="Copeland A."/>
            <person name="Lapidus A."/>
            <person name="Glavina del Rio T."/>
            <person name="Dalin E."/>
            <person name="Tice H."/>
            <person name="Bruce D."/>
            <person name="Goodwin L."/>
            <person name="Pitluck S."/>
            <person name="Schmutz J."/>
            <person name="Larimer F."/>
            <person name="Land M."/>
            <person name="Hauser L."/>
            <person name="Kyrpides N."/>
            <person name="Mikhailova N."/>
            <person name="Liu Z."/>
            <person name="Li T."/>
            <person name="Zhao F."/>
            <person name="Overmann J."/>
            <person name="Bryant D.A."/>
            <person name="Richardson P."/>
        </authorList>
    </citation>
    <scope>NUCLEOTIDE SEQUENCE [LARGE SCALE GENOMIC DNA]</scope>
    <source>
        <strain evidence="7">ATCC 35110 / GB-78</strain>
    </source>
</reference>
<keyword evidence="1 3" id="KW-0547">Nucleotide-binding</keyword>
<dbReference type="InterPro" id="IPR012340">
    <property type="entry name" value="NA-bd_OB-fold"/>
</dbReference>
<evidence type="ECO:0000313" key="7">
    <source>
        <dbReference type="Proteomes" id="UP000001208"/>
    </source>
</evidence>
<evidence type="ECO:0000259" key="4">
    <source>
        <dbReference type="PROSITE" id="PS50936"/>
    </source>
</evidence>
<evidence type="ECO:0000256" key="3">
    <source>
        <dbReference type="HAMAP-Rule" id="MF_01820"/>
    </source>
</evidence>
<dbReference type="Proteomes" id="UP000001208">
    <property type="component" value="Chromosome"/>
</dbReference>
<keyword evidence="3" id="KW-0479">Metal-binding</keyword>
<keyword evidence="3" id="KW-0699">rRNA-binding</keyword>